<proteinExistence type="predicted"/>
<evidence type="ECO:0000313" key="1">
    <source>
        <dbReference type="EMBL" id="CAG8826424.1"/>
    </source>
</evidence>
<keyword evidence="2" id="KW-1185">Reference proteome</keyword>
<reference evidence="1" key="1">
    <citation type="submission" date="2021-06" db="EMBL/GenBank/DDBJ databases">
        <authorList>
            <person name="Kallberg Y."/>
            <person name="Tangrot J."/>
            <person name="Rosling A."/>
        </authorList>
    </citation>
    <scope>NUCLEOTIDE SEQUENCE</scope>
    <source>
        <strain evidence="1">MA461A</strain>
    </source>
</reference>
<feature type="non-terminal residue" evidence="1">
    <location>
        <position position="100"/>
    </location>
</feature>
<sequence>MGLYNSKINKNQSHSLNIEKLKSTSSDVLTESISDTSNSYCENGRRYNVQNKTYSLPNDYEEHSRLNLQHAIIRYIWQGNFSAPVEHRLNQEDTKVLDIG</sequence>
<dbReference type="EMBL" id="CAJVQC010092163">
    <property type="protein sequence ID" value="CAG8826424.1"/>
    <property type="molecule type" value="Genomic_DNA"/>
</dbReference>
<protein>
    <submittedName>
        <fullName evidence="1">33506_t:CDS:1</fullName>
    </submittedName>
</protein>
<gene>
    <name evidence="1" type="ORF">RPERSI_LOCUS26736</name>
</gene>
<comment type="caution">
    <text evidence="1">The sequence shown here is derived from an EMBL/GenBank/DDBJ whole genome shotgun (WGS) entry which is preliminary data.</text>
</comment>
<evidence type="ECO:0000313" key="2">
    <source>
        <dbReference type="Proteomes" id="UP000789920"/>
    </source>
</evidence>
<dbReference type="Proteomes" id="UP000789920">
    <property type="component" value="Unassembled WGS sequence"/>
</dbReference>
<name>A0ACA9S758_9GLOM</name>
<organism evidence="1 2">
    <name type="scientific">Racocetra persica</name>
    <dbReference type="NCBI Taxonomy" id="160502"/>
    <lineage>
        <taxon>Eukaryota</taxon>
        <taxon>Fungi</taxon>
        <taxon>Fungi incertae sedis</taxon>
        <taxon>Mucoromycota</taxon>
        <taxon>Glomeromycotina</taxon>
        <taxon>Glomeromycetes</taxon>
        <taxon>Diversisporales</taxon>
        <taxon>Gigasporaceae</taxon>
        <taxon>Racocetra</taxon>
    </lineage>
</organism>
<accession>A0ACA9S758</accession>